<reference evidence="6 7" key="1">
    <citation type="submission" date="2020-09" db="EMBL/GenBank/DDBJ databases">
        <title>Novel species in genus Gordonia.</title>
        <authorList>
            <person name="Zhang G."/>
        </authorList>
    </citation>
    <scope>NUCLEOTIDE SEQUENCE [LARGE SCALE GENOMIC DNA]</scope>
    <source>
        <strain evidence="6 7">ON-33</strain>
    </source>
</reference>
<evidence type="ECO:0000313" key="7">
    <source>
        <dbReference type="Proteomes" id="UP000602395"/>
    </source>
</evidence>
<evidence type="ECO:0000313" key="6">
    <source>
        <dbReference type="EMBL" id="MBD1320593.1"/>
    </source>
</evidence>
<keyword evidence="5" id="KW-0732">Signal</keyword>
<dbReference type="PANTHER" id="PTHR33630">
    <property type="entry name" value="CUTINASE RV1984C-RELATED-RELATED"/>
    <property type="match status" value="1"/>
</dbReference>
<dbReference type="InterPro" id="IPR000675">
    <property type="entry name" value="Cutinase/axe"/>
</dbReference>
<keyword evidence="3" id="KW-0378">Hydrolase</keyword>
<evidence type="ECO:0000256" key="4">
    <source>
        <dbReference type="ARBA" id="ARBA00023157"/>
    </source>
</evidence>
<name>A0ABR7WDX1_9ACTN</name>
<proteinExistence type="inferred from homology"/>
<organism evidence="6 7">
    <name type="scientific">Gordonia hankookensis</name>
    <dbReference type="NCBI Taxonomy" id="589403"/>
    <lineage>
        <taxon>Bacteria</taxon>
        <taxon>Bacillati</taxon>
        <taxon>Actinomycetota</taxon>
        <taxon>Actinomycetes</taxon>
        <taxon>Mycobacteriales</taxon>
        <taxon>Gordoniaceae</taxon>
        <taxon>Gordonia</taxon>
    </lineage>
</organism>
<dbReference type="SMART" id="SM01110">
    <property type="entry name" value="Cutinase"/>
    <property type="match status" value="1"/>
</dbReference>
<feature type="signal peptide" evidence="5">
    <location>
        <begin position="1"/>
        <end position="34"/>
    </location>
</feature>
<evidence type="ECO:0000256" key="5">
    <source>
        <dbReference type="SAM" id="SignalP"/>
    </source>
</evidence>
<dbReference type="PANTHER" id="PTHR33630:SF9">
    <property type="entry name" value="CUTINASE 4"/>
    <property type="match status" value="1"/>
</dbReference>
<evidence type="ECO:0000256" key="2">
    <source>
        <dbReference type="ARBA" id="ARBA00022487"/>
    </source>
</evidence>
<feature type="chain" id="PRO_5047249029" evidence="5">
    <location>
        <begin position="35"/>
        <end position="268"/>
    </location>
</feature>
<protein>
    <submittedName>
        <fullName evidence="6">Cutinase family protein</fullName>
    </submittedName>
</protein>
<dbReference type="EMBL" id="JACWMS010000002">
    <property type="protein sequence ID" value="MBD1320593.1"/>
    <property type="molecule type" value="Genomic_DNA"/>
</dbReference>
<gene>
    <name evidence="6" type="ORF">IDF66_13480</name>
</gene>
<dbReference type="Pfam" id="PF01083">
    <property type="entry name" value="Cutinase"/>
    <property type="match status" value="1"/>
</dbReference>
<evidence type="ECO:0000256" key="1">
    <source>
        <dbReference type="ARBA" id="ARBA00007534"/>
    </source>
</evidence>
<dbReference type="Proteomes" id="UP000602395">
    <property type="component" value="Unassembled WGS sequence"/>
</dbReference>
<accession>A0ABR7WDX1</accession>
<keyword evidence="4" id="KW-1015">Disulfide bond</keyword>
<dbReference type="InterPro" id="IPR029058">
    <property type="entry name" value="AB_hydrolase_fold"/>
</dbReference>
<dbReference type="SUPFAM" id="SSF53474">
    <property type="entry name" value="alpha/beta-Hydrolases"/>
    <property type="match status" value="1"/>
</dbReference>
<keyword evidence="7" id="KW-1185">Reference proteome</keyword>
<comment type="caution">
    <text evidence="6">The sequence shown here is derived from an EMBL/GenBank/DDBJ whole genome shotgun (WGS) entry which is preliminary data.</text>
</comment>
<keyword evidence="2" id="KW-0719">Serine esterase</keyword>
<sequence length="268" mass="27862">MADDRVRRGRPNLRMVAVCFAACLGVIVHSSAEAAAALTTKQTQCTNLVVLGARGSGQGMNEGKAPGFGPQASGAARAAVARVTRSGSVRFAKLPYDAVKLGTVFQNMANGKYNGSVQSGAKLLRSVLTSIKKSCGTRTAFLLVGYSQGAEVIRTAVASGLARDVRDRIAGIGLIGDPTYRGLARSPIDAGTHDNFGGLVVGKGRRSGGAIPADLSANTVHLCQPRDPVCNNVAALKEVEHTQYYVSTASQGRIGASIYNRLAANGFR</sequence>
<dbReference type="RefSeq" id="WP_190267214.1">
    <property type="nucleotide sequence ID" value="NZ_BAABAD010000004.1"/>
</dbReference>
<comment type="similarity">
    <text evidence="1">Belongs to the cutinase family.</text>
</comment>
<evidence type="ECO:0000256" key="3">
    <source>
        <dbReference type="ARBA" id="ARBA00022801"/>
    </source>
</evidence>
<dbReference type="Gene3D" id="3.40.50.1820">
    <property type="entry name" value="alpha/beta hydrolase"/>
    <property type="match status" value="1"/>
</dbReference>